<evidence type="ECO:0000313" key="1">
    <source>
        <dbReference type="EMBL" id="SNC72514.1"/>
    </source>
</evidence>
<dbReference type="OrthoDB" id="5150001at2"/>
<organism evidence="1 2">
    <name type="scientific">Kytococcus aerolatus</name>
    <dbReference type="NCBI Taxonomy" id="592308"/>
    <lineage>
        <taxon>Bacteria</taxon>
        <taxon>Bacillati</taxon>
        <taxon>Actinomycetota</taxon>
        <taxon>Actinomycetes</taxon>
        <taxon>Micrococcales</taxon>
        <taxon>Kytococcaceae</taxon>
        <taxon>Kytococcus</taxon>
    </lineage>
</organism>
<dbReference type="EMBL" id="FYEZ01000002">
    <property type="protein sequence ID" value="SNC72514.1"/>
    <property type="molecule type" value="Genomic_DNA"/>
</dbReference>
<evidence type="ECO:0000313" key="2">
    <source>
        <dbReference type="Proteomes" id="UP000198122"/>
    </source>
</evidence>
<dbReference type="AlphaFoldDB" id="A0A212U314"/>
<name>A0A212U314_9MICO</name>
<gene>
    <name evidence="1" type="ORF">SAMN05445756_1873</name>
</gene>
<dbReference type="RefSeq" id="WP_088818803.1">
    <property type="nucleotide sequence ID" value="NZ_FYEZ01000002.1"/>
</dbReference>
<dbReference type="Proteomes" id="UP000198122">
    <property type="component" value="Unassembled WGS sequence"/>
</dbReference>
<protein>
    <submittedName>
        <fullName evidence="1">Uncharacterized protein</fullName>
    </submittedName>
</protein>
<proteinExistence type="predicted"/>
<sequence length="208" mass="21962">MVDPDASRPAHGVLWFSGDPEGVAAWLVGGVVSAEVVALDGWTLVRPLELPAGLGPYGDAVGLILSRVVPDEHRPVVALTEREGVVVVAAADQPGDEVHWVAVQPGVGPRSLGELPTCGPRYMTAAAGVPEQADELAALIARRRAVGSGAGELGMRLAMVLGLPEPAVARRQVEFSHGLVVEPDPREVQRFKQVLSDRLVERDEEAGR</sequence>
<keyword evidence="2" id="KW-1185">Reference proteome</keyword>
<reference evidence="1 2" key="1">
    <citation type="submission" date="2017-06" db="EMBL/GenBank/DDBJ databases">
        <authorList>
            <person name="Kim H.J."/>
            <person name="Triplett B.A."/>
        </authorList>
    </citation>
    <scope>NUCLEOTIDE SEQUENCE [LARGE SCALE GENOMIC DNA]</scope>
    <source>
        <strain evidence="1 2">DSM 22179</strain>
    </source>
</reference>
<accession>A0A212U314</accession>